<dbReference type="PANTHER" id="PTHR33371:SF4">
    <property type="entry name" value="INTERMEMBRANE PHOSPHOLIPID TRANSPORT SYSTEM BINDING PROTEIN MLAD"/>
    <property type="match status" value="1"/>
</dbReference>
<dbReference type="InterPro" id="IPR003399">
    <property type="entry name" value="Mce/MlaD"/>
</dbReference>
<comment type="caution">
    <text evidence="4">The sequence shown here is derived from an EMBL/GenBank/DDBJ whole genome shotgun (WGS) entry which is preliminary data.</text>
</comment>
<dbReference type="Pfam" id="PF02470">
    <property type="entry name" value="MlaD"/>
    <property type="match status" value="1"/>
</dbReference>
<keyword evidence="2" id="KW-0472">Membrane</keyword>
<dbReference type="EMBL" id="JAXAVX010000010">
    <property type="protein sequence ID" value="MDX8153103.1"/>
    <property type="molecule type" value="Genomic_DNA"/>
</dbReference>
<sequence>MSLLRRRNGPPKSARARGMNPVRAGALVLVAAALIVYLGFSKGHVPGSHGFRLSAVVADAQAIKAGSPVRVAGIPVGKVTGVEPHGDGTTSLVKMDLRDDAPRPRRDATLKIRPRIFLEGNFFVDLQPGSPRAGALAENATLPITRTQSAVQWDQVLSSLPAQQRRDLQDTITGLGNGLGRDYGDGTAAAALRRTLLAAPPALRTSAINADALRGEEPHDLSRLIAAAGALSGDLAGHSRQLVGAVRGLDRTTAALTADQGALEGSIAELAPTLRTADGAFADLRAAFPGTRRLARALLPGVRQTAATIDAAIPWVRSARTLMGPDALRGWVATAAQAVPALARFTEESTKLLPQVDELSMCAYRVVLPAGNAKIEDGRFTTGRETYKGFWYGMVGLAGEGQNGDGNGPYARVQTGIGPNTLDFGQVSSEGSPLLGSAARAPVGVRPVRPAQRPPYVDDQPCSQQPVPDPNEARSAPGDAAQVVGAARGAEARDRGTTGLDAPVGGVRDVGGLASEVAERLSPFAGRLDGKDAK</sequence>
<evidence type="ECO:0000259" key="3">
    <source>
        <dbReference type="Pfam" id="PF02470"/>
    </source>
</evidence>
<dbReference type="RefSeq" id="WP_319955255.1">
    <property type="nucleotide sequence ID" value="NZ_JAXAVX010000010.1"/>
</dbReference>
<keyword evidence="2" id="KW-0812">Transmembrane</keyword>
<keyword evidence="5" id="KW-1185">Reference proteome</keyword>
<reference evidence="4 5" key="1">
    <citation type="submission" date="2023-11" db="EMBL/GenBank/DDBJ databases">
        <authorList>
            <person name="Xu M."/>
            <person name="Jiang T."/>
        </authorList>
    </citation>
    <scope>NUCLEOTIDE SEQUENCE [LARGE SCALE GENOMIC DNA]</scope>
    <source>
        <strain evidence="4 5">SD</strain>
    </source>
</reference>
<evidence type="ECO:0000313" key="4">
    <source>
        <dbReference type="EMBL" id="MDX8153103.1"/>
    </source>
</evidence>
<feature type="compositionally biased region" description="Low complexity" evidence="1">
    <location>
        <begin position="478"/>
        <end position="489"/>
    </location>
</feature>
<dbReference type="PANTHER" id="PTHR33371">
    <property type="entry name" value="INTERMEMBRANE PHOSPHOLIPID TRANSPORT SYSTEM BINDING PROTEIN MLAD-RELATED"/>
    <property type="match status" value="1"/>
</dbReference>
<accession>A0ABU4VMP0</accession>
<organism evidence="4 5">
    <name type="scientific">Patulibacter brassicae</name>
    <dbReference type="NCBI Taxonomy" id="1705717"/>
    <lineage>
        <taxon>Bacteria</taxon>
        <taxon>Bacillati</taxon>
        <taxon>Actinomycetota</taxon>
        <taxon>Thermoleophilia</taxon>
        <taxon>Solirubrobacterales</taxon>
        <taxon>Patulibacteraceae</taxon>
        <taxon>Patulibacter</taxon>
    </lineage>
</organism>
<dbReference type="Proteomes" id="UP001277761">
    <property type="component" value="Unassembled WGS sequence"/>
</dbReference>
<dbReference type="InterPro" id="IPR052336">
    <property type="entry name" value="MlaD_Phospholipid_Transporter"/>
</dbReference>
<evidence type="ECO:0000256" key="1">
    <source>
        <dbReference type="SAM" id="MobiDB-lite"/>
    </source>
</evidence>
<name>A0ABU4VMP0_9ACTN</name>
<evidence type="ECO:0000313" key="5">
    <source>
        <dbReference type="Proteomes" id="UP001277761"/>
    </source>
</evidence>
<proteinExistence type="predicted"/>
<evidence type="ECO:0000256" key="2">
    <source>
        <dbReference type="SAM" id="Phobius"/>
    </source>
</evidence>
<gene>
    <name evidence="4" type="ORF">SK069_16000</name>
</gene>
<feature type="domain" description="Mce/MlaD" evidence="3">
    <location>
        <begin position="52"/>
        <end position="129"/>
    </location>
</feature>
<protein>
    <submittedName>
        <fullName evidence="4">MlaD family protein</fullName>
    </submittedName>
</protein>
<keyword evidence="2" id="KW-1133">Transmembrane helix</keyword>
<feature type="transmembrane region" description="Helical" evidence="2">
    <location>
        <begin position="21"/>
        <end position="40"/>
    </location>
</feature>
<feature type="region of interest" description="Disordered" evidence="1">
    <location>
        <begin position="445"/>
        <end position="509"/>
    </location>
</feature>